<dbReference type="InterPro" id="IPR050600">
    <property type="entry name" value="SETD3_SETD6_MTase"/>
</dbReference>
<keyword evidence="3" id="KW-1185">Reference proteome</keyword>
<dbReference type="PANTHER" id="PTHR13271:SF137">
    <property type="entry name" value="SET DOMAIN-CONTAINING PROTEIN"/>
    <property type="match status" value="1"/>
</dbReference>
<dbReference type="InterPro" id="IPR044429">
    <property type="entry name" value="SETD4_SET"/>
</dbReference>
<dbReference type="Gene3D" id="3.90.1410.10">
    <property type="entry name" value="set domain protein methyltransferase, domain 1"/>
    <property type="match status" value="1"/>
</dbReference>
<dbReference type="EMBL" id="JAULSV010000001">
    <property type="protein sequence ID" value="KAK0656474.1"/>
    <property type="molecule type" value="Genomic_DNA"/>
</dbReference>
<evidence type="ECO:0000313" key="2">
    <source>
        <dbReference type="EMBL" id="KAK0656474.1"/>
    </source>
</evidence>
<feature type="domain" description="SET" evidence="1">
    <location>
        <begin position="19"/>
        <end position="229"/>
    </location>
</feature>
<dbReference type="PROSITE" id="PS50280">
    <property type="entry name" value="SET"/>
    <property type="match status" value="1"/>
</dbReference>
<gene>
    <name evidence="2" type="ORF">B0T16DRAFT_315614</name>
</gene>
<reference evidence="2" key="1">
    <citation type="submission" date="2023-06" db="EMBL/GenBank/DDBJ databases">
        <title>Genome-scale phylogeny and comparative genomics of the fungal order Sordariales.</title>
        <authorList>
            <consortium name="Lawrence Berkeley National Laboratory"/>
            <person name="Hensen N."/>
            <person name="Bonometti L."/>
            <person name="Westerberg I."/>
            <person name="Brannstrom I.O."/>
            <person name="Guillou S."/>
            <person name="Cros-Aarteil S."/>
            <person name="Calhoun S."/>
            <person name="Haridas S."/>
            <person name="Kuo A."/>
            <person name="Mondo S."/>
            <person name="Pangilinan J."/>
            <person name="Riley R."/>
            <person name="Labutti K."/>
            <person name="Andreopoulos B."/>
            <person name="Lipzen A."/>
            <person name="Chen C."/>
            <person name="Yanf M."/>
            <person name="Daum C."/>
            <person name="Ng V."/>
            <person name="Clum A."/>
            <person name="Steindorff A."/>
            <person name="Ohm R."/>
            <person name="Martin F."/>
            <person name="Silar P."/>
            <person name="Natvig D."/>
            <person name="Lalanne C."/>
            <person name="Gautier V."/>
            <person name="Ament-Velasquez S.L."/>
            <person name="Kruys A."/>
            <person name="Hutchinson M.I."/>
            <person name="Powell A.J."/>
            <person name="Barry K."/>
            <person name="Miller A.N."/>
            <person name="Grigoriev I.V."/>
            <person name="Debuchy R."/>
            <person name="Gladieux P."/>
            <person name="Thoren M.H."/>
            <person name="Johannesson H."/>
        </authorList>
    </citation>
    <scope>NUCLEOTIDE SEQUENCE</scope>
    <source>
        <strain evidence="2">SMH2532-1</strain>
    </source>
</reference>
<dbReference type="CDD" id="cd19177">
    <property type="entry name" value="SET_SETD4"/>
    <property type="match status" value="1"/>
</dbReference>
<dbReference type="GO" id="GO:0016279">
    <property type="term" value="F:protein-lysine N-methyltransferase activity"/>
    <property type="evidence" value="ECO:0007669"/>
    <property type="project" value="InterPro"/>
</dbReference>
<dbReference type="Pfam" id="PF00856">
    <property type="entry name" value="SET"/>
    <property type="match status" value="1"/>
</dbReference>
<sequence length="377" mass="42588">MDIYDNLLAWAETQGIKLHGISPQRIPGRGIGIVATKQLAANTLILQVPTTSLRSIETVPKTLSKSYPKDAPVHGLLAATLTLDTTPTFTAWNAVVPTASDLTSSLPLAWDPTLHPYLPPAASSLLQKQLTKFTSDHSIFLSSSPAHSDIPKSTYLYNWLLVNTRTFYHETAKTKRLRLRPEDRMVLQPVADLFNHSSSGCNVSFDKTQFTITTDRAYKEGEEVFICYGRHSNDFLLVEYGFVFDYNQWDEVGLDELILPKLSAKQKEDLDEFGFLGKYVLDAETVCYRTQVALRILCLPSRLWLRFVQGEDDGEAHQKKVDELLVSMLRKYVGTIGDTLETIGSLEDGEASQREMLCLRWRQIRRLVDKTITRLES</sequence>
<comment type="caution">
    <text evidence="2">The sequence shown here is derived from an EMBL/GenBank/DDBJ whole genome shotgun (WGS) entry which is preliminary data.</text>
</comment>
<dbReference type="AlphaFoldDB" id="A0AA39YPT7"/>
<name>A0AA39YPT7_9PEZI</name>
<evidence type="ECO:0000259" key="1">
    <source>
        <dbReference type="PROSITE" id="PS50280"/>
    </source>
</evidence>
<dbReference type="InterPro" id="IPR046341">
    <property type="entry name" value="SET_dom_sf"/>
</dbReference>
<evidence type="ECO:0000313" key="3">
    <source>
        <dbReference type="Proteomes" id="UP001174936"/>
    </source>
</evidence>
<accession>A0AA39YPT7</accession>
<dbReference type="SUPFAM" id="SSF82199">
    <property type="entry name" value="SET domain"/>
    <property type="match status" value="1"/>
</dbReference>
<organism evidence="2 3">
    <name type="scientific">Cercophora newfieldiana</name>
    <dbReference type="NCBI Taxonomy" id="92897"/>
    <lineage>
        <taxon>Eukaryota</taxon>
        <taxon>Fungi</taxon>
        <taxon>Dikarya</taxon>
        <taxon>Ascomycota</taxon>
        <taxon>Pezizomycotina</taxon>
        <taxon>Sordariomycetes</taxon>
        <taxon>Sordariomycetidae</taxon>
        <taxon>Sordariales</taxon>
        <taxon>Lasiosphaeriaceae</taxon>
        <taxon>Cercophora</taxon>
    </lineage>
</organism>
<dbReference type="InterPro" id="IPR001214">
    <property type="entry name" value="SET_dom"/>
</dbReference>
<protein>
    <submittedName>
        <fullName evidence="2">SET domain-containing protein</fullName>
    </submittedName>
</protein>
<proteinExistence type="predicted"/>
<dbReference type="Proteomes" id="UP001174936">
    <property type="component" value="Unassembled WGS sequence"/>
</dbReference>
<dbReference type="PANTHER" id="PTHR13271">
    <property type="entry name" value="UNCHARACTERIZED PUTATIVE METHYLTRANSFERASE"/>
    <property type="match status" value="1"/>
</dbReference>